<comment type="similarity">
    <text evidence="1">Belongs to the universal ribosomal protein uL16 family.</text>
</comment>
<dbReference type="EMBL" id="JABBWK010000039">
    <property type="protein sequence ID" value="KAG1898438.1"/>
    <property type="molecule type" value="Genomic_DNA"/>
</dbReference>
<dbReference type="PANTHER" id="PTHR11726">
    <property type="entry name" value="60S RIBOSOMAL PROTEIN L10"/>
    <property type="match status" value="1"/>
</dbReference>
<dbReference type="SUPFAM" id="SSF54686">
    <property type="entry name" value="Ribosomal protein L16p/L10e"/>
    <property type="match status" value="1"/>
</dbReference>
<organism evidence="4 5">
    <name type="scientific">Suillus fuscotomentosus</name>
    <dbReference type="NCBI Taxonomy" id="1912939"/>
    <lineage>
        <taxon>Eukaryota</taxon>
        <taxon>Fungi</taxon>
        <taxon>Dikarya</taxon>
        <taxon>Basidiomycota</taxon>
        <taxon>Agaricomycotina</taxon>
        <taxon>Agaricomycetes</taxon>
        <taxon>Agaricomycetidae</taxon>
        <taxon>Boletales</taxon>
        <taxon>Suillineae</taxon>
        <taxon>Suillaceae</taxon>
        <taxon>Suillus</taxon>
    </lineage>
</organism>
<dbReference type="RefSeq" id="XP_041224014.1">
    <property type="nucleotide sequence ID" value="XM_041365375.1"/>
</dbReference>
<accession>A0AAD4HJ26</accession>
<dbReference type="GeneID" id="64659673"/>
<sequence length="163" mass="18769">MSVGLQLVGMDTIGRPALCCYRYYKNKPYPNRGPIHGVKIRIFDLGRKRASGWYEELSSQAPEVARICANKSVTKTSGKDSFYMCVRVYPFHIIIFINKMLSYADADRFTTRASCWYTRCWGKLYDTVARVNIGEIILPICYKELNAVVTQEALRRARYKFPG</sequence>
<name>A0AAD4HJ26_9AGAM</name>
<protein>
    <submittedName>
        <fullName evidence="4">Ribosomal protein L10e/L16</fullName>
    </submittedName>
</protein>
<dbReference type="GO" id="GO:0006412">
    <property type="term" value="P:translation"/>
    <property type="evidence" value="ECO:0007669"/>
    <property type="project" value="InterPro"/>
</dbReference>
<keyword evidence="2 4" id="KW-0689">Ribosomal protein</keyword>
<dbReference type="Pfam" id="PF00252">
    <property type="entry name" value="Ribosomal_L16"/>
    <property type="match status" value="1"/>
</dbReference>
<keyword evidence="5" id="KW-1185">Reference proteome</keyword>
<dbReference type="InterPro" id="IPR036920">
    <property type="entry name" value="Ribosomal_uL16_sf"/>
</dbReference>
<evidence type="ECO:0000256" key="2">
    <source>
        <dbReference type="ARBA" id="ARBA00022980"/>
    </source>
</evidence>
<dbReference type="InterPro" id="IPR047873">
    <property type="entry name" value="Ribosomal_uL16"/>
</dbReference>
<evidence type="ECO:0000313" key="5">
    <source>
        <dbReference type="Proteomes" id="UP001195769"/>
    </source>
</evidence>
<dbReference type="PIRSF" id="PIRSF005590">
    <property type="entry name" value="Ribosomal_L10"/>
    <property type="match status" value="1"/>
</dbReference>
<evidence type="ECO:0000256" key="3">
    <source>
        <dbReference type="ARBA" id="ARBA00023274"/>
    </source>
</evidence>
<dbReference type="AlphaFoldDB" id="A0AAD4HJ26"/>
<dbReference type="InterPro" id="IPR001197">
    <property type="entry name" value="Ribosomal_uL16_euk_arch"/>
</dbReference>
<dbReference type="GO" id="GO:1990904">
    <property type="term" value="C:ribonucleoprotein complex"/>
    <property type="evidence" value="ECO:0007669"/>
    <property type="project" value="UniProtKB-KW"/>
</dbReference>
<dbReference type="GO" id="GO:0003735">
    <property type="term" value="F:structural constituent of ribosome"/>
    <property type="evidence" value="ECO:0007669"/>
    <property type="project" value="InterPro"/>
</dbReference>
<keyword evidence="3" id="KW-0687">Ribonucleoprotein</keyword>
<dbReference type="Gene3D" id="3.90.1170.10">
    <property type="entry name" value="Ribosomal protein L10e/L16"/>
    <property type="match status" value="1"/>
</dbReference>
<reference evidence="4" key="1">
    <citation type="journal article" date="2020" name="New Phytol.">
        <title>Comparative genomics reveals dynamic genome evolution in host specialist ectomycorrhizal fungi.</title>
        <authorList>
            <person name="Lofgren L.A."/>
            <person name="Nguyen N.H."/>
            <person name="Vilgalys R."/>
            <person name="Ruytinx J."/>
            <person name="Liao H.L."/>
            <person name="Branco S."/>
            <person name="Kuo A."/>
            <person name="LaButti K."/>
            <person name="Lipzen A."/>
            <person name="Andreopoulos W."/>
            <person name="Pangilinan J."/>
            <person name="Riley R."/>
            <person name="Hundley H."/>
            <person name="Na H."/>
            <person name="Barry K."/>
            <person name="Grigoriev I.V."/>
            <person name="Stajich J.E."/>
            <person name="Kennedy P.G."/>
        </authorList>
    </citation>
    <scope>NUCLEOTIDE SEQUENCE</scope>
    <source>
        <strain evidence="4">FC203</strain>
    </source>
</reference>
<proteinExistence type="inferred from homology"/>
<dbReference type="GO" id="GO:0005840">
    <property type="term" value="C:ribosome"/>
    <property type="evidence" value="ECO:0007669"/>
    <property type="project" value="UniProtKB-KW"/>
</dbReference>
<dbReference type="Proteomes" id="UP001195769">
    <property type="component" value="Unassembled WGS sequence"/>
</dbReference>
<comment type="caution">
    <text evidence="4">The sequence shown here is derived from an EMBL/GenBank/DDBJ whole genome shotgun (WGS) entry which is preliminary data.</text>
</comment>
<evidence type="ECO:0000313" key="4">
    <source>
        <dbReference type="EMBL" id="KAG1898438.1"/>
    </source>
</evidence>
<gene>
    <name evidence="4" type="ORF">F5891DRAFT_1164955</name>
</gene>
<evidence type="ECO:0000256" key="1">
    <source>
        <dbReference type="ARBA" id="ARBA00008931"/>
    </source>
</evidence>